<dbReference type="Proteomes" id="UP001614394">
    <property type="component" value="Unassembled WGS sequence"/>
</dbReference>
<dbReference type="PANTHER" id="PTHR30346">
    <property type="entry name" value="TRANSCRIPTIONAL DUAL REGULATOR HCAR-RELATED"/>
    <property type="match status" value="1"/>
</dbReference>
<dbReference type="InterPro" id="IPR000847">
    <property type="entry name" value="LysR_HTH_N"/>
</dbReference>
<keyword evidence="7" id="KW-1185">Reference proteome</keyword>
<evidence type="ECO:0000313" key="6">
    <source>
        <dbReference type="EMBL" id="MFI9102639.1"/>
    </source>
</evidence>
<dbReference type="InterPro" id="IPR036390">
    <property type="entry name" value="WH_DNA-bd_sf"/>
</dbReference>
<name>A0ABW8C873_9ACTN</name>
<gene>
    <name evidence="6" type="ORF">ACIGXA_19175</name>
</gene>
<dbReference type="EMBL" id="JBITYG010000005">
    <property type="protein sequence ID" value="MFI9102639.1"/>
    <property type="molecule type" value="Genomic_DNA"/>
</dbReference>
<keyword evidence="2" id="KW-0805">Transcription regulation</keyword>
<evidence type="ECO:0000256" key="2">
    <source>
        <dbReference type="ARBA" id="ARBA00023015"/>
    </source>
</evidence>
<feature type="domain" description="HTH lysR-type" evidence="5">
    <location>
        <begin position="3"/>
        <end position="60"/>
    </location>
</feature>
<organism evidence="6 7">
    <name type="scientific">Streptomyces fildesensis</name>
    <dbReference type="NCBI Taxonomy" id="375757"/>
    <lineage>
        <taxon>Bacteria</taxon>
        <taxon>Bacillati</taxon>
        <taxon>Actinomycetota</taxon>
        <taxon>Actinomycetes</taxon>
        <taxon>Kitasatosporales</taxon>
        <taxon>Streptomycetaceae</taxon>
        <taxon>Streptomyces</taxon>
    </lineage>
</organism>
<evidence type="ECO:0000259" key="5">
    <source>
        <dbReference type="PROSITE" id="PS50931"/>
    </source>
</evidence>
<dbReference type="PANTHER" id="PTHR30346:SF0">
    <property type="entry name" value="HCA OPERON TRANSCRIPTIONAL ACTIVATOR HCAR"/>
    <property type="match status" value="1"/>
</dbReference>
<evidence type="ECO:0000256" key="4">
    <source>
        <dbReference type="ARBA" id="ARBA00023163"/>
    </source>
</evidence>
<sequence>MDLDLAQVRAFVVTAQRLHFGQAAAELFLSQQALSKRIARLEDALGVRLFDRTGHGVGLTPAGQRFLGPAQDVVRAGEAAVAAARHRERPLRVTVWGHMFVPLRTIRLVVGEQPDLDIELSLRPGFVTALAGLRADEIDFALGRTHDLDEPWPRTFTRRLVRLDPVKAVLSRDSPLAAASALRPDDLRAGRLWFPAAIEKLEFLRSFVERFDIPGDFGGINLGLEPFLDHLRGHPDLFSLLPTDVEIPSGTGLVEIPVVDPTPLYAWHVIWRASENHPALGPLLDAFARTARAHDWLAYDPARHWLPDTDRGALGAGGATT</sequence>
<dbReference type="Gene3D" id="3.40.190.10">
    <property type="entry name" value="Periplasmic binding protein-like II"/>
    <property type="match status" value="2"/>
</dbReference>
<dbReference type="Pfam" id="PF00126">
    <property type="entry name" value="HTH_1"/>
    <property type="match status" value="1"/>
</dbReference>
<keyword evidence="3" id="KW-0238">DNA-binding</keyword>
<accession>A0ABW8C873</accession>
<reference evidence="6 7" key="1">
    <citation type="submission" date="2024-10" db="EMBL/GenBank/DDBJ databases">
        <title>The Natural Products Discovery Center: Release of the First 8490 Sequenced Strains for Exploring Actinobacteria Biosynthetic Diversity.</title>
        <authorList>
            <person name="Kalkreuter E."/>
            <person name="Kautsar S.A."/>
            <person name="Yang D."/>
            <person name="Bader C.D."/>
            <person name="Teijaro C.N."/>
            <person name="Fluegel L."/>
            <person name="Davis C.M."/>
            <person name="Simpson J.R."/>
            <person name="Lauterbach L."/>
            <person name="Steele A.D."/>
            <person name="Gui C."/>
            <person name="Meng S."/>
            <person name="Li G."/>
            <person name="Viehrig K."/>
            <person name="Ye F."/>
            <person name="Su P."/>
            <person name="Kiefer A.F."/>
            <person name="Nichols A."/>
            <person name="Cepeda A.J."/>
            <person name="Yan W."/>
            <person name="Fan B."/>
            <person name="Jiang Y."/>
            <person name="Adhikari A."/>
            <person name="Zheng C.-J."/>
            <person name="Schuster L."/>
            <person name="Cowan T.M."/>
            <person name="Smanski M.J."/>
            <person name="Chevrette M.G."/>
            <person name="De Carvalho L.P.S."/>
            <person name="Shen B."/>
        </authorList>
    </citation>
    <scope>NUCLEOTIDE SEQUENCE [LARGE SCALE GENOMIC DNA]</scope>
    <source>
        <strain evidence="6 7">NPDC053399</strain>
    </source>
</reference>
<evidence type="ECO:0000256" key="1">
    <source>
        <dbReference type="ARBA" id="ARBA00009437"/>
    </source>
</evidence>
<evidence type="ECO:0000313" key="7">
    <source>
        <dbReference type="Proteomes" id="UP001614394"/>
    </source>
</evidence>
<comment type="caution">
    <text evidence="6">The sequence shown here is derived from an EMBL/GenBank/DDBJ whole genome shotgun (WGS) entry which is preliminary data.</text>
</comment>
<dbReference type="PRINTS" id="PR00039">
    <property type="entry name" value="HTHLYSR"/>
</dbReference>
<comment type="similarity">
    <text evidence="1">Belongs to the LysR transcriptional regulatory family.</text>
</comment>
<proteinExistence type="inferred from homology"/>
<dbReference type="InterPro" id="IPR036388">
    <property type="entry name" value="WH-like_DNA-bd_sf"/>
</dbReference>
<protein>
    <submittedName>
        <fullName evidence="6">LysR family transcriptional regulator</fullName>
    </submittedName>
</protein>
<dbReference type="SUPFAM" id="SSF46785">
    <property type="entry name" value="Winged helix' DNA-binding domain"/>
    <property type="match status" value="1"/>
</dbReference>
<keyword evidence="4" id="KW-0804">Transcription</keyword>
<dbReference type="SUPFAM" id="SSF53850">
    <property type="entry name" value="Periplasmic binding protein-like II"/>
    <property type="match status" value="1"/>
</dbReference>
<dbReference type="PROSITE" id="PS50931">
    <property type="entry name" value="HTH_LYSR"/>
    <property type="match status" value="1"/>
</dbReference>
<evidence type="ECO:0000256" key="3">
    <source>
        <dbReference type="ARBA" id="ARBA00023125"/>
    </source>
</evidence>
<dbReference type="RefSeq" id="WP_399650556.1">
    <property type="nucleotide sequence ID" value="NZ_JBITYG010000005.1"/>
</dbReference>
<dbReference type="Gene3D" id="1.10.10.10">
    <property type="entry name" value="Winged helix-like DNA-binding domain superfamily/Winged helix DNA-binding domain"/>
    <property type="match status" value="1"/>
</dbReference>